<dbReference type="PANTHER" id="PTHR43156:SF2">
    <property type="entry name" value="STAGE II SPORULATION PROTEIN E"/>
    <property type="match status" value="1"/>
</dbReference>
<dbReference type="KEGG" id="slc:SL103_16220"/>
<feature type="coiled-coil region" evidence="2">
    <location>
        <begin position="147"/>
        <end position="174"/>
    </location>
</feature>
<proteinExistence type="predicted"/>
<sequence>MTPHSFHRTFHSLPTLRTAVRSLGDAHRLAIETRARLVLSVTALADRALRAGRPVTLEAARATGTGRSDALLSVTLRTKGPLPPAELPLPAETAPDGTAATWCLSLAAPDAPTPYDRAAPARPAPVTAATAKDNGHAEAPVAAPTETHALEEELRAALAQVDALSEAHRQLKHELAETNSGVLALYVQLEERDEQLRTAHGQVLRELEDALRPPPIAVDGLELAVHYAPAETDAPTGGDLYDWFSLPDGTVHITLVDALGHGVRSTRSALNVTHAVRTLALEGHPLGSIVRRTNEILAPFDPDVMATVVLLRIDPGTGQLELANGSHPPVLMMRRDGTPEYLEVRGRGIGYPLPGSDRVLSDKLDIGDLLVLYTDGLTESRRDPLEGEARLIESARRHRHRPIEDVPGAIADDMHTVVLHPDDTVALTVRRTPARPAEESR</sequence>
<dbReference type="InterPro" id="IPR036457">
    <property type="entry name" value="PPM-type-like_dom_sf"/>
</dbReference>
<dbReference type="InterPro" id="IPR052016">
    <property type="entry name" value="Bact_Sigma-Reg"/>
</dbReference>
<evidence type="ECO:0000256" key="1">
    <source>
        <dbReference type="ARBA" id="ARBA00022801"/>
    </source>
</evidence>
<protein>
    <submittedName>
        <fullName evidence="5">Translation initiation factor IF-2</fullName>
    </submittedName>
</protein>
<evidence type="ECO:0000259" key="4">
    <source>
        <dbReference type="SMART" id="SM00331"/>
    </source>
</evidence>
<dbReference type="PANTHER" id="PTHR43156">
    <property type="entry name" value="STAGE II SPORULATION PROTEIN E-RELATED"/>
    <property type="match status" value="1"/>
</dbReference>
<dbReference type="AlphaFoldDB" id="A0A1D7VLJ6"/>
<evidence type="ECO:0000256" key="2">
    <source>
        <dbReference type="SAM" id="Coils"/>
    </source>
</evidence>
<keyword evidence="2" id="KW-0175">Coiled coil</keyword>
<dbReference type="InterPro" id="IPR001932">
    <property type="entry name" value="PPM-type_phosphatase-like_dom"/>
</dbReference>
<organism evidence="5 6">
    <name type="scientific">Streptomyces lydicus</name>
    <dbReference type="NCBI Taxonomy" id="47763"/>
    <lineage>
        <taxon>Bacteria</taxon>
        <taxon>Bacillati</taxon>
        <taxon>Actinomycetota</taxon>
        <taxon>Actinomycetes</taxon>
        <taxon>Kitasatosporales</taxon>
        <taxon>Streptomycetaceae</taxon>
        <taxon>Streptomyces</taxon>
    </lineage>
</organism>
<gene>
    <name evidence="5" type="ORF">SL103_16220</name>
</gene>
<dbReference type="Pfam" id="PF07228">
    <property type="entry name" value="SpoIIE"/>
    <property type="match status" value="1"/>
</dbReference>
<dbReference type="Proteomes" id="UP000094094">
    <property type="component" value="Chromosome"/>
</dbReference>
<feature type="compositionally biased region" description="Low complexity" evidence="3">
    <location>
        <begin position="117"/>
        <end position="131"/>
    </location>
</feature>
<keyword evidence="5" id="KW-0396">Initiation factor</keyword>
<dbReference type="Gene3D" id="3.60.40.10">
    <property type="entry name" value="PPM-type phosphatase domain"/>
    <property type="match status" value="1"/>
</dbReference>
<evidence type="ECO:0000313" key="6">
    <source>
        <dbReference type="Proteomes" id="UP000094094"/>
    </source>
</evidence>
<dbReference type="GO" id="GO:0003743">
    <property type="term" value="F:translation initiation factor activity"/>
    <property type="evidence" value="ECO:0007669"/>
    <property type="project" value="UniProtKB-KW"/>
</dbReference>
<evidence type="ECO:0000313" key="5">
    <source>
        <dbReference type="EMBL" id="AOP47597.1"/>
    </source>
</evidence>
<reference evidence="5 6" key="1">
    <citation type="submission" date="2016-09" db="EMBL/GenBank/DDBJ databases">
        <title>Complete genome sequencing of Streptomyces lydicus 103 and metabolic pathways analysis of antibiotic biosynthesis.</title>
        <authorList>
            <person name="Jia N."/>
            <person name="Ding M.-Z."/>
            <person name="Gao F."/>
            <person name="Yuan Y.-J."/>
        </authorList>
    </citation>
    <scope>NUCLEOTIDE SEQUENCE [LARGE SCALE GENOMIC DNA]</scope>
    <source>
        <strain evidence="5 6">103</strain>
    </source>
</reference>
<keyword evidence="5" id="KW-0648">Protein biosynthesis</keyword>
<accession>A0A1D7VLJ6</accession>
<dbReference type="EMBL" id="CP017157">
    <property type="protein sequence ID" value="AOP47597.1"/>
    <property type="molecule type" value="Genomic_DNA"/>
</dbReference>
<dbReference type="GO" id="GO:0016791">
    <property type="term" value="F:phosphatase activity"/>
    <property type="evidence" value="ECO:0007669"/>
    <property type="project" value="TreeGrafter"/>
</dbReference>
<dbReference type="RefSeq" id="WP_069569741.1">
    <property type="nucleotide sequence ID" value="NZ_CP017157.1"/>
</dbReference>
<keyword evidence="6" id="KW-1185">Reference proteome</keyword>
<keyword evidence="1" id="KW-0378">Hydrolase</keyword>
<dbReference type="OrthoDB" id="108143at2"/>
<feature type="region of interest" description="Disordered" evidence="3">
    <location>
        <begin position="117"/>
        <end position="136"/>
    </location>
</feature>
<name>A0A1D7VLJ6_9ACTN</name>
<dbReference type="SMART" id="SM00331">
    <property type="entry name" value="PP2C_SIG"/>
    <property type="match status" value="1"/>
</dbReference>
<feature type="domain" description="PPM-type phosphatase" evidence="4">
    <location>
        <begin position="218"/>
        <end position="431"/>
    </location>
</feature>
<evidence type="ECO:0000256" key="3">
    <source>
        <dbReference type="SAM" id="MobiDB-lite"/>
    </source>
</evidence>